<dbReference type="RefSeq" id="WP_204087479.1">
    <property type="nucleotide sequence ID" value="NZ_CP137757.1"/>
</dbReference>
<reference evidence="8 9" key="1">
    <citation type="submission" date="2023-10" db="EMBL/GenBank/DDBJ databases">
        <title>complete genome sequence of Corynebacterium pseudokroppenstedtii P15-C1.</title>
        <authorList>
            <person name="Bruggemann H."/>
            <person name="Poehlein A."/>
        </authorList>
    </citation>
    <scope>NUCLEOTIDE SEQUENCE [LARGE SCALE GENOMIC DNA]</scope>
    <source>
        <strain evidence="8 9">P15_C1</strain>
    </source>
</reference>
<evidence type="ECO:0000259" key="7">
    <source>
        <dbReference type="Pfam" id="PF01061"/>
    </source>
</evidence>
<keyword evidence="3 6" id="KW-1133">Transmembrane helix</keyword>
<keyword evidence="4 6" id="KW-0472">Membrane</keyword>
<feature type="transmembrane region" description="Helical" evidence="6">
    <location>
        <begin position="251"/>
        <end position="272"/>
    </location>
</feature>
<feature type="transmembrane region" description="Helical" evidence="6">
    <location>
        <begin position="75"/>
        <end position="100"/>
    </location>
</feature>
<protein>
    <recommendedName>
        <fullName evidence="7">ABC-2 type transporter transmembrane domain-containing protein</fullName>
    </recommendedName>
</protein>
<feature type="domain" description="ABC-2 type transporter transmembrane" evidence="7">
    <location>
        <begin position="30"/>
        <end position="209"/>
    </location>
</feature>
<dbReference type="AlphaFoldDB" id="A0AAU0Q1A1"/>
<evidence type="ECO:0000256" key="6">
    <source>
        <dbReference type="SAM" id="Phobius"/>
    </source>
</evidence>
<evidence type="ECO:0000256" key="1">
    <source>
        <dbReference type="ARBA" id="ARBA00004141"/>
    </source>
</evidence>
<organism evidence="8 9">
    <name type="scientific">Corynebacterium pseudokroppenstedtii</name>
    <dbReference type="NCBI Taxonomy" id="2804917"/>
    <lineage>
        <taxon>Bacteria</taxon>
        <taxon>Bacillati</taxon>
        <taxon>Actinomycetota</taxon>
        <taxon>Actinomycetes</taxon>
        <taxon>Mycobacteriales</taxon>
        <taxon>Corynebacteriaceae</taxon>
        <taxon>Corynebacterium</taxon>
    </lineage>
</organism>
<comment type="subcellular location">
    <subcellularLocation>
        <location evidence="1">Membrane</location>
        <topology evidence="1">Multi-pass membrane protein</topology>
    </subcellularLocation>
</comment>
<feature type="region of interest" description="Disordered" evidence="5">
    <location>
        <begin position="1"/>
        <end position="20"/>
    </location>
</feature>
<name>A0AAU0Q1A1_9CORY</name>
<evidence type="ECO:0000313" key="9">
    <source>
        <dbReference type="Proteomes" id="UP001174314"/>
    </source>
</evidence>
<feature type="transmembrane region" description="Helical" evidence="6">
    <location>
        <begin position="44"/>
        <end position="63"/>
    </location>
</feature>
<accession>A0AAU0Q1A1</accession>
<evidence type="ECO:0000256" key="4">
    <source>
        <dbReference type="ARBA" id="ARBA00023136"/>
    </source>
</evidence>
<dbReference type="KEGG" id="cpsk:Q0N40_08670"/>
<evidence type="ECO:0000313" key="8">
    <source>
        <dbReference type="EMBL" id="WPF24598.1"/>
    </source>
</evidence>
<dbReference type="Pfam" id="PF01061">
    <property type="entry name" value="ABC2_membrane"/>
    <property type="match status" value="1"/>
</dbReference>
<sequence>MISTRPISTAPLQNTATPRSRSGLTSTMLYSWHYFTELLRRPETLVFCLILPAALYLMFGTATENSDSVLREGNVAAFIMTGMGLYGSAIAMTSISGSATQARQEGWNRQLHLAGLTTTQSVAGTIVAMVAFAALPILVTFATAVATGSQFDHVWQWIATGVLSWLVTLPFAVYGLAAALWLRTETATGISSGSLVILAFFGGVFMPLHGTLFDISRFTPFYGPITIAHWPQMAGDQFGNNGNLIMTESPVFALSVTLMWTAIFALLCVVGVRRAIKK</sequence>
<feature type="transmembrane region" description="Helical" evidence="6">
    <location>
        <begin position="121"/>
        <end position="145"/>
    </location>
</feature>
<evidence type="ECO:0000256" key="3">
    <source>
        <dbReference type="ARBA" id="ARBA00022989"/>
    </source>
</evidence>
<feature type="transmembrane region" description="Helical" evidence="6">
    <location>
        <begin position="157"/>
        <end position="182"/>
    </location>
</feature>
<dbReference type="InterPro" id="IPR013525">
    <property type="entry name" value="ABC2_TM"/>
</dbReference>
<keyword evidence="9" id="KW-1185">Reference proteome</keyword>
<proteinExistence type="predicted"/>
<evidence type="ECO:0000256" key="5">
    <source>
        <dbReference type="SAM" id="MobiDB-lite"/>
    </source>
</evidence>
<dbReference type="EMBL" id="CP137757">
    <property type="protein sequence ID" value="WPF24598.1"/>
    <property type="molecule type" value="Genomic_DNA"/>
</dbReference>
<keyword evidence="2 6" id="KW-0812">Transmembrane</keyword>
<dbReference type="GO" id="GO:0140359">
    <property type="term" value="F:ABC-type transporter activity"/>
    <property type="evidence" value="ECO:0007669"/>
    <property type="project" value="InterPro"/>
</dbReference>
<gene>
    <name evidence="8" type="ORF">Q0N40_08670</name>
</gene>
<dbReference type="Proteomes" id="UP001174314">
    <property type="component" value="Chromosome"/>
</dbReference>
<evidence type="ECO:0000256" key="2">
    <source>
        <dbReference type="ARBA" id="ARBA00022692"/>
    </source>
</evidence>
<dbReference type="GO" id="GO:0016020">
    <property type="term" value="C:membrane"/>
    <property type="evidence" value="ECO:0007669"/>
    <property type="project" value="UniProtKB-SubCell"/>
</dbReference>
<feature type="transmembrane region" description="Helical" evidence="6">
    <location>
        <begin position="194"/>
        <end position="213"/>
    </location>
</feature>